<dbReference type="GO" id="GO:0046930">
    <property type="term" value="C:pore complex"/>
    <property type="evidence" value="ECO:0007669"/>
    <property type="project" value="UniProtKB-KW"/>
</dbReference>
<comment type="caution">
    <text evidence="12">The sequence shown here is derived from an EMBL/GenBank/DDBJ whole genome shotgun (WGS) entry which is preliminary data.</text>
</comment>
<protein>
    <recommendedName>
        <fullName evidence="11">Porin domain-containing protein</fullName>
    </recommendedName>
</protein>
<evidence type="ECO:0000256" key="6">
    <source>
        <dbReference type="ARBA" id="ARBA00022729"/>
    </source>
</evidence>
<dbReference type="SUPFAM" id="SSF56935">
    <property type="entry name" value="Porins"/>
    <property type="match status" value="1"/>
</dbReference>
<dbReference type="GO" id="GO:0009279">
    <property type="term" value="C:cell outer membrane"/>
    <property type="evidence" value="ECO:0007669"/>
    <property type="project" value="UniProtKB-SubCell"/>
</dbReference>
<dbReference type="PANTHER" id="PTHR34501:SF9">
    <property type="entry name" value="MAJOR OUTER MEMBRANE PROTEIN P.IA"/>
    <property type="match status" value="1"/>
</dbReference>
<dbReference type="GO" id="GO:0006811">
    <property type="term" value="P:monoatomic ion transport"/>
    <property type="evidence" value="ECO:0007669"/>
    <property type="project" value="UniProtKB-KW"/>
</dbReference>
<comment type="subcellular location">
    <subcellularLocation>
        <location evidence="1">Cell outer membrane</location>
        <topology evidence="1">Multi-pass membrane protein</topology>
    </subcellularLocation>
</comment>
<reference evidence="12 13" key="1">
    <citation type="journal article" date="2008" name="Int. J. Syst. Evol. Microbiol.">
        <title>Description of Roseateles aquatilis sp. nov. and Roseateles terrae sp. nov., in the class Betaproteobacteria, and emended description of the genus Roseateles.</title>
        <authorList>
            <person name="Gomila M."/>
            <person name="Bowien B."/>
            <person name="Falsen E."/>
            <person name="Moore E.R."/>
            <person name="Lalucat J."/>
        </authorList>
    </citation>
    <scope>NUCLEOTIDE SEQUENCE [LARGE SCALE GENOMIC DNA]</scope>
    <source>
        <strain evidence="12 13">CCUG 48205</strain>
    </source>
</reference>
<dbReference type="Gene3D" id="2.40.160.10">
    <property type="entry name" value="Porin"/>
    <property type="match status" value="1"/>
</dbReference>
<evidence type="ECO:0000256" key="4">
    <source>
        <dbReference type="ARBA" id="ARBA00022452"/>
    </source>
</evidence>
<keyword evidence="10" id="KW-0998">Cell outer membrane</keyword>
<proteinExistence type="predicted"/>
<keyword evidence="6" id="KW-0732">Signal</keyword>
<dbReference type="EMBL" id="NIOF01000006">
    <property type="protein sequence ID" value="OWQ88732.1"/>
    <property type="molecule type" value="Genomic_DNA"/>
</dbReference>
<dbReference type="CDD" id="cd00342">
    <property type="entry name" value="gram_neg_porins"/>
    <property type="match status" value="1"/>
</dbReference>
<evidence type="ECO:0000256" key="3">
    <source>
        <dbReference type="ARBA" id="ARBA00022448"/>
    </source>
</evidence>
<feature type="domain" description="Porin" evidence="11">
    <location>
        <begin position="58"/>
        <end position="381"/>
    </location>
</feature>
<dbReference type="AlphaFoldDB" id="A0A246J859"/>
<dbReference type="InterPro" id="IPR023614">
    <property type="entry name" value="Porin_dom_sf"/>
</dbReference>
<dbReference type="Pfam" id="PF13609">
    <property type="entry name" value="Porin_4"/>
    <property type="match status" value="1"/>
</dbReference>
<evidence type="ECO:0000256" key="8">
    <source>
        <dbReference type="ARBA" id="ARBA00023114"/>
    </source>
</evidence>
<dbReference type="InterPro" id="IPR050298">
    <property type="entry name" value="Gram-neg_bact_OMP"/>
</dbReference>
<keyword evidence="3" id="KW-0813">Transport</keyword>
<keyword evidence="9" id="KW-0472">Membrane</keyword>
<sequence length="410" mass="43749">MYLTLWRRVTKVRPGYRRTIRERSRDDPTTTRRRQRLNTKNIPRSALKVHPIARGTALAALATSAIALAPAALAQGKESGSGVQVFGLLDIGVQALKASGTDTRYFVNSDGNTSSRFGVRGTEDLGGGLKVGFWLESAVSVDDGTSGATSTNNKDSVSGGLTWGRRATVQVSGDWGELRLGRDYVPSFGNLTTSMHPFGTNGVGSSGLMFYPVPANGTTARTNVRASNSIGYFTPSGINGFYGHVMVALGEQGPGPTRKDGDLQGVRVGWRNEVFNTSAAISRTRYATGNYTQSNVGATYQWGPAKLMALWGRNEVGITSTTATMLGTQYQLGPGELRFAYTWLKAKNIASDATHIALGYVYDLSKRTALYGNIARIDNKGPAMRFNVGLAATVPGGNSGGVETGVRHSF</sequence>
<evidence type="ECO:0000256" key="10">
    <source>
        <dbReference type="ARBA" id="ARBA00023237"/>
    </source>
</evidence>
<evidence type="ECO:0000313" key="13">
    <source>
        <dbReference type="Proteomes" id="UP000197468"/>
    </source>
</evidence>
<comment type="subunit">
    <text evidence="2">Homotrimer.</text>
</comment>
<evidence type="ECO:0000259" key="11">
    <source>
        <dbReference type="Pfam" id="PF13609"/>
    </source>
</evidence>
<name>A0A246J859_9BURK</name>
<keyword evidence="8" id="KW-0626">Porin</keyword>
<dbReference type="InterPro" id="IPR033900">
    <property type="entry name" value="Gram_neg_porin_domain"/>
</dbReference>
<keyword evidence="5" id="KW-0812">Transmembrane</keyword>
<evidence type="ECO:0000256" key="1">
    <source>
        <dbReference type="ARBA" id="ARBA00004571"/>
    </source>
</evidence>
<evidence type="ECO:0000256" key="7">
    <source>
        <dbReference type="ARBA" id="ARBA00023065"/>
    </source>
</evidence>
<keyword evidence="13" id="KW-1185">Reference proteome</keyword>
<dbReference type="Proteomes" id="UP000197468">
    <property type="component" value="Unassembled WGS sequence"/>
</dbReference>
<dbReference type="GO" id="GO:0015288">
    <property type="term" value="F:porin activity"/>
    <property type="evidence" value="ECO:0007669"/>
    <property type="project" value="UniProtKB-KW"/>
</dbReference>
<evidence type="ECO:0000256" key="2">
    <source>
        <dbReference type="ARBA" id="ARBA00011233"/>
    </source>
</evidence>
<evidence type="ECO:0000313" key="12">
    <source>
        <dbReference type="EMBL" id="OWQ88732.1"/>
    </source>
</evidence>
<keyword evidence="7" id="KW-0406">Ion transport</keyword>
<keyword evidence="4" id="KW-1134">Transmembrane beta strand</keyword>
<accession>A0A246J859</accession>
<organism evidence="12 13">
    <name type="scientific">Roseateles aquatilis</name>
    <dbReference type="NCBI Taxonomy" id="431061"/>
    <lineage>
        <taxon>Bacteria</taxon>
        <taxon>Pseudomonadati</taxon>
        <taxon>Pseudomonadota</taxon>
        <taxon>Betaproteobacteria</taxon>
        <taxon>Burkholderiales</taxon>
        <taxon>Sphaerotilaceae</taxon>
        <taxon>Roseateles</taxon>
    </lineage>
</organism>
<evidence type="ECO:0000256" key="5">
    <source>
        <dbReference type="ARBA" id="ARBA00022692"/>
    </source>
</evidence>
<evidence type="ECO:0000256" key="9">
    <source>
        <dbReference type="ARBA" id="ARBA00023136"/>
    </source>
</evidence>
<dbReference type="PANTHER" id="PTHR34501">
    <property type="entry name" value="PROTEIN YDDL-RELATED"/>
    <property type="match status" value="1"/>
</dbReference>
<gene>
    <name evidence="12" type="ORF">CDN99_14715</name>
</gene>